<dbReference type="HOGENOM" id="CLU_1537620_0_0_7"/>
<sequence>MKKLLIALVAGMLMIVPAMAMDTISDADLDGISGQAGVRVVFGGTSGQTISFTSLAWGDTDGFNAADGAGYLRVQSAAGESINITVEIPDGAKLTLDVAHLAAAEVINGTTIASGEDVVKVGLPDQNVTVDMPSMLVIGLGDSAAAIDGTLGTLTLENLSIGVTQASALYIYAD</sequence>
<dbReference type="AlphaFoldDB" id="A8ZVN7"/>
<name>A8ZVN7_DESOH</name>
<evidence type="ECO:0008006" key="4">
    <source>
        <dbReference type="Google" id="ProtNLM"/>
    </source>
</evidence>
<proteinExistence type="predicted"/>
<dbReference type="OrthoDB" id="6078536at2"/>
<dbReference type="EMBL" id="CP000859">
    <property type="protein sequence ID" value="ABW68224.1"/>
    <property type="molecule type" value="Genomic_DNA"/>
</dbReference>
<dbReference type="RefSeq" id="WP_012175836.1">
    <property type="nucleotide sequence ID" value="NC_009943.1"/>
</dbReference>
<evidence type="ECO:0000256" key="1">
    <source>
        <dbReference type="SAM" id="SignalP"/>
    </source>
</evidence>
<feature type="chain" id="PRO_5002731388" description="DUF4402 domain-containing protein" evidence="1">
    <location>
        <begin position="21"/>
        <end position="174"/>
    </location>
</feature>
<feature type="signal peptide" evidence="1">
    <location>
        <begin position="1"/>
        <end position="20"/>
    </location>
</feature>
<evidence type="ECO:0000313" key="3">
    <source>
        <dbReference type="Proteomes" id="UP000008561"/>
    </source>
</evidence>
<dbReference type="Proteomes" id="UP000008561">
    <property type="component" value="Chromosome"/>
</dbReference>
<evidence type="ECO:0000313" key="2">
    <source>
        <dbReference type="EMBL" id="ABW68224.1"/>
    </source>
</evidence>
<dbReference type="KEGG" id="dol:Dole_2420"/>
<gene>
    <name evidence="2" type="ordered locus">Dole_2420</name>
</gene>
<keyword evidence="1" id="KW-0732">Signal</keyword>
<protein>
    <recommendedName>
        <fullName evidence="4">DUF4402 domain-containing protein</fullName>
    </recommendedName>
</protein>
<reference evidence="2 3" key="1">
    <citation type="submission" date="2007-10" db="EMBL/GenBank/DDBJ databases">
        <title>Complete sequence of Desulfococcus oleovorans Hxd3.</title>
        <authorList>
            <consortium name="US DOE Joint Genome Institute"/>
            <person name="Copeland A."/>
            <person name="Lucas S."/>
            <person name="Lapidus A."/>
            <person name="Barry K."/>
            <person name="Glavina del Rio T."/>
            <person name="Dalin E."/>
            <person name="Tice H."/>
            <person name="Pitluck S."/>
            <person name="Kiss H."/>
            <person name="Brettin T."/>
            <person name="Bruce D."/>
            <person name="Detter J.C."/>
            <person name="Han C."/>
            <person name="Schmutz J."/>
            <person name="Larimer F."/>
            <person name="Land M."/>
            <person name="Hauser L."/>
            <person name="Kyrpides N."/>
            <person name="Kim E."/>
            <person name="Wawrik B."/>
            <person name="Richardson P."/>
        </authorList>
    </citation>
    <scope>NUCLEOTIDE SEQUENCE [LARGE SCALE GENOMIC DNA]</scope>
    <source>
        <strain evidence="3">DSM 6200 / JCM 39069 / Hxd3</strain>
    </source>
</reference>
<accession>A8ZVN7</accession>
<keyword evidence="3" id="KW-1185">Reference proteome</keyword>
<organism evidence="2 3">
    <name type="scientific">Desulfosudis oleivorans (strain DSM 6200 / JCM 39069 / Hxd3)</name>
    <name type="common">Desulfococcus oleovorans</name>
    <dbReference type="NCBI Taxonomy" id="96561"/>
    <lineage>
        <taxon>Bacteria</taxon>
        <taxon>Pseudomonadati</taxon>
        <taxon>Thermodesulfobacteriota</taxon>
        <taxon>Desulfobacteria</taxon>
        <taxon>Desulfobacterales</taxon>
        <taxon>Desulfosudaceae</taxon>
        <taxon>Desulfosudis</taxon>
    </lineage>
</organism>